<evidence type="ECO:0000313" key="1">
    <source>
        <dbReference type="EMBL" id="GLX77640.1"/>
    </source>
</evidence>
<accession>A0ABQ6GNR7</accession>
<gene>
    <name evidence="1" type="ORF">tinsulaeT_09800</name>
</gene>
<keyword evidence="2" id="KW-1185">Reference proteome</keyword>
<dbReference type="Gene3D" id="3.50.30.50">
    <property type="entry name" value="Putative cyclase"/>
    <property type="match status" value="1"/>
</dbReference>
<reference evidence="1 2" key="1">
    <citation type="submission" date="2023-03" db="EMBL/GenBank/DDBJ databases">
        <title>Draft genome sequence of Thalassotalea insulae KCTC 62186T.</title>
        <authorList>
            <person name="Sawabe T."/>
        </authorList>
    </citation>
    <scope>NUCLEOTIDE SEQUENCE [LARGE SCALE GENOMIC DNA]</scope>
    <source>
        <strain evidence="1 2">KCTC 62186</strain>
    </source>
</reference>
<sequence>MSKIIDLTMTIKEGMQTFAAHWHPFVEITQLGRHGIENRETRKLTLGTHTGTHIDAPRHFIPEGETVEQIDMDRLIGKAAVLDFSELDDFVEISKEMLKEKVNNRTIEKLIFRFDWHKRLGTNAYYSDHPYLSEDACQWLVMQGCKLIALDTPQPDNPKNHRMAPKDAPNHKILLGAGVIIVEYLIDLDKIVQPEVSLYVAPLKIENGDGAPARCFVIEDIDCG</sequence>
<protein>
    <submittedName>
        <fullName evidence="1">Cyclase</fullName>
    </submittedName>
</protein>
<organism evidence="1 2">
    <name type="scientific">Thalassotalea insulae</name>
    <dbReference type="NCBI Taxonomy" id="2056778"/>
    <lineage>
        <taxon>Bacteria</taxon>
        <taxon>Pseudomonadati</taxon>
        <taxon>Pseudomonadota</taxon>
        <taxon>Gammaproteobacteria</taxon>
        <taxon>Alteromonadales</taxon>
        <taxon>Colwelliaceae</taxon>
        <taxon>Thalassotalea</taxon>
    </lineage>
</organism>
<dbReference type="PANTHER" id="PTHR31118">
    <property type="entry name" value="CYCLASE-LIKE PROTEIN 2"/>
    <property type="match status" value="1"/>
</dbReference>
<dbReference type="Pfam" id="PF04199">
    <property type="entry name" value="Cyclase"/>
    <property type="match status" value="1"/>
</dbReference>
<dbReference type="InterPro" id="IPR007325">
    <property type="entry name" value="KFase/CYL"/>
</dbReference>
<dbReference type="SUPFAM" id="SSF102198">
    <property type="entry name" value="Putative cyclase"/>
    <property type="match status" value="1"/>
</dbReference>
<evidence type="ECO:0000313" key="2">
    <source>
        <dbReference type="Proteomes" id="UP001157186"/>
    </source>
</evidence>
<name>A0ABQ6GNR7_9GAMM</name>
<dbReference type="RefSeq" id="WP_284243512.1">
    <property type="nucleotide sequence ID" value="NZ_BSST01000001.1"/>
</dbReference>
<dbReference type="EMBL" id="BSST01000001">
    <property type="protein sequence ID" value="GLX77640.1"/>
    <property type="molecule type" value="Genomic_DNA"/>
</dbReference>
<comment type="caution">
    <text evidence="1">The sequence shown here is derived from an EMBL/GenBank/DDBJ whole genome shotgun (WGS) entry which is preliminary data.</text>
</comment>
<dbReference type="Proteomes" id="UP001157186">
    <property type="component" value="Unassembled WGS sequence"/>
</dbReference>
<proteinExistence type="predicted"/>
<dbReference type="InterPro" id="IPR037175">
    <property type="entry name" value="KFase_sf"/>
</dbReference>
<dbReference type="PANTHER" id="PTHR31118:SF12">
    <property type="entry name" value="CYCLASE-LIKE PROTEIN 2"/>
    <property type="match status" value="1"/>
</dbReference>